<dbReference type="Pfam" id="PF00106">
    <property type="entry name" value="adh_short"/>
    <property type="match status" value="1"/>
</dbReference>
<dbReference type="Proteomes" id="UP000440096">
    <property type="component" value="Unassembled WGS sequence"/>
</dbReference>
<dbReference type="InterPro" id="IPR057326">
    <property type="entry name" value="KR_dom"/>
</dbReference>
<dbReference type="SMART" id="SM00822">
    <property type="entry name" value="PKS_KR"/>
    <property type="match status" value="1"/>
</dbReference>
<dbReference type="GO" id="GO:0016491">
    <property type="term" value="F:oxidoreductase activity"/>
    <property type="evidence" value="ECO:0007669"/>
    <property type="project" value="UniProtKB-KW"/>
</dbReference>
<evidence type="ECO:0000259" key="3">
    <source>
        <dbReference type="SMART" id="SM00822"/>
    </source>
</evidence>
<dbReference type="Gene3D" id="3.40.50.720">
    <property type="entry name" value="NAD(P)-binding Rossmann-like Domain"/>
    <property type="match status" value="1"/>
</dbReference>
<dbReference type="PRINTS" id="PR00081">
    <property type="entry name" value="GDHRDH"/>
</dbReference>
<accession>A0A6N7ZCY4</accession>
<proteinExistence type="inferred from homology"/>
<name>A0A6N7ZCY4_9PSEU</name>
<comment type="similarity">
    <text evidence="1">Belongs to the short-chain dehydrogenases/reductases (SDR) family.</text>
</comment>
<dbReference type="InterPro" id="IPR036291">
    <property type="entry name" value="NAD(P)-bd_dom_sf"/>
</dbReference>
<dbReference type="PANTHER" id="PTHR44196:SF1">
    <property type="entry name" value="DEHYDROGENASE_REDUCTASE SDR FAMILY MEMBER 7B"/>
    <property type="match status" value="1"/>
</dbReference>
<reference evidence="4 5" key="1">
    <citation type="submission" date="2019-11" db="EMBL/GenBank/DDBJ databases">
        <title>Draft genome of Amycolatopsis RM579.</title>
        <authorList>
            <person name="Duangmal K."/>
            <person name="Mingma R."/>
        </authorList>
    </citation>
    <scope>NUCLEOTIDE SEQUENCE [LARGE SCALE GENOMIC DNA]</scope>
    <source>
        <strain evidence="4 5">RM579</strain>
    </source>
</reference>
<evidence type="ECO:0000313" key="5">
    <source>
        <dbReference type="Proteomes" id="UP000440096"/>
    </source>
</evidence>
<evidence type="ECO:0000313" key="4">
    <source>
        <dbReference type="EMBL" id="MTD59598.1"/>
    </source>
</evidence>
<dbReference type="PROSITE" id="PS00061">
    <property type="entry name" value="ADH_SHORT"/>
    <property type="match status" value="1"/>
</dbReference>
<dbReference type="InterPro" id="IPR020904">
    <property type="entry name" value="Sc_DH/Rdtase_CS"/>
</dbReference>
<dbReference type="NCBIfam" id="NF006073">
    <property type="entry name" value="PRK08219.1"/>
    <property type="match status" value="1"/>
</dbReference>
<dbReference type="OrthoDB" id="9775296at2"/>
<keyword evidence="5" id="KW-1185">Reference proteome</keyword>
<dbReference type="PANTHER" id="PTHR44196">
    <property type="entry name" value="DEHYDROGENASE/REDUCTASE SDR FAMILY MEMBER 7B"/>
    <property type="match status" value="1"/>
</dbReference>
<keyword evidence="2" id="KW-0560">Oxidoreductase</keyword>
<dbReference type="GO" id="GO:0016020">
    <property type="term" value="C:membrane"/>
    <property type="evidence" value="ECO:0007669"/>
    <property type="project" value="TreeGrafter"/>
</dbReference>
<sequence>MGQLSPPRKESTVAERKPVAVVVGATGGIGRAVTMALSEEGYALCLSGRDEAALKSMAAGLPDATWWPVDLDDAVPDVPLDLPDVDVLVHCAGVFDSGTVYDMPESQWRQVFSVNLFGVVELTKKLLPRLRAARGRVVLVNSTVVRRSAAGRSAYAASKEALRVFAEALHQEELDRGIRVTTIYPGRVATQMQRTVRRGEGGPFEPSRYLTPETVAAAVLLVLATPPDGHLTEFVLKPAR</sequence>
<feature type="domain" description="Ketoreductase" evidence="3">
    <location>
        <begin position="18"/>
        <end position="191"/>
    </location>
</feature>
<dbReference type="EMBL" id="WMBA01000117">
    <property type="protein sequence ID" value="MTD59598.1"/>
    <property type="molecule type" value="Genomic_DNA"/>
</dbReference>
<comment type="caution">
    <text evidence="4">The sequence shown here is derived from an EMBL/GenBank/DDBJ whole genome shotgun (WGS) entry which is preliminary data.</text>
</comment>
<gene>
    <name evidence="4" type="ORF">GKO32_37270</name>
</gene>
<protein>
    <submittedName>
        <fullName evidence="4">SDR family oxidoreductase</fullName>
    </submittedName>
</protein>
<organism evidence="4 5">
    <name type="scientific">Amycolatopsis pithecellobii</name>
    <dbReference type="NCBI Taxonomy" id="664692"/>
    <lineage>
        <taxon>Bacteria</taxon>
        <taxon>Bacillati</taxon>
        <taxon>Actinomycetota</taxon>
        <taxon>Actinomycetes</taxon>
        <taxon>Pseudonocardiales</taxon>
        <taxon>Pseudonocardiaceae</taxon>
        <taxon>Amycolatopsis</taxon>
    </lineage>
</organism>
<dbReference type="CDD" id="cd05233">
    <property type="entry name" value="SDR_c"/>
    <property type="match status" value="1"/>
</dbReference>
<evidence type="ECO:0000256" key="2">
    <source>
        <dbReference type="ARBA" id="ARBA00023002"/>
    </source>
</evidence>
<evidence type="ECO:0000256" key="1">
    <source>
        <dbReference type="ARBA" id="ARBA00006484"/>
    </source>
</evidence>
<dbReference type="AlphaFoldDB" id="A0A6N7ZCY4"/>
<dbReference type="SUPFAM" id="SSF51735">
    <property type="entry name" value="NAD(P)-binding Rossmann-fold domains"/>
    <property type="match status" value="1"/>
</dbReference>
<dbReference type="InterPro" id="IPR002347">
    <property type="entry name" value="SDR_fam"/>
</dbReference>